<gene>
    <name evidence="1" type="ORF">BDEG_28006</name>
</gene>
<organism evidence="1 2">
    <name type="scientific">Batrachochytrium dendrobatidis (strain JEL423)</name>
    <dbReference type="NCBI Taxonomy" id="403673"/>
    <lineage>
        <taxon>Eukaryota</taxon>
        <taxon>Fungi</taxon>
        <taxon>Fungi incertae sedis</taxon>
        <taxon>Chytridiomycota</taxon>
        <taxon>Chytridiomycota incertae sedis</taxon>
        <taxon>Chytridiomycetes</taxon>
        <taxon>Rhizophydiales</taxon>
        <taxon>Rhizophydiales incertae sedis</taxon>
        <taxon>Batrachochytrium</taxon>
    </lineage>
</organism>
<dbReference type="EMBL" id="DS022313">
    <property type="protein sequence ID" value="OAJ44814.1"/>
    <property type="molecule type" value="Genomic_DNA"/>
</dbReference>
<reference evidence="1 2" key="2">
    <citation type="submission" date="2016-05" db="EMBL/GenBank/DDBJ databases">
        <title>Lineage-specific infection strategies underlie the spectrum of fungal disease in amphibians.</title>
        <authorList>
            <person name="Cuomo C.A."/>
            <person name="Farrer R.A."/>
            <person name="James T."/>
            <person name="Longcore J."/>
            <person name="Birren B."/>
        </authorList>
    </citation>
    <scope>NUCLEOTIDE SEQUENCE [LARGE SCALE GENOMIC DNA]</scope>
    <source>
        <strain evidence="1 2">JEL423</strain>
    </source>
</reference>
<sequence>MVKVDLKKVAEANKPSIYQTNKYAHWKGMYSDQPALGYIKSFPLQKKQMSEQKYCLPRYSKVTKQYMLNSNIQHLTAAIAIVQIPSTREESTNNGRVEFKTSHDVIFSNEKNNGVGNHVEPLCSSQTTDILHYFSKPGAVAYSKTEPFSNQNQESGTTKVLHKPNIVIQKTEQTERAHGANDYWLELLSHIGTFKAALLWKVKKDKTQLLLGISADRAVSRVLCRISSSLHIILDMKPH</sequence>
<protein>
    <submittedName>
        <fullName evidence="1">Uncharacterized protein</fullName>
    </submittedName>
</protein>
<evidence type="ECO:0000313" key="2">
    <source>
        <dbReference type="Proteomes" id="UP000077115"/>
    </source>
</evidence>
<accession>A0A177WYS5</accession>
<dbReference type="Proteomes" id="UP000077115">
    <property type="component" value="Unassembled WGS sequence"/>
</dbReference>
<evidence type="ECO:0000313" key="1">
    <source>
        <dbReference type="EMBL" id="OAJ44814.1"/>
    </source>
</evidence>
<name>A0A177WYS5_BATDL</name>
<dbReference type="VEuPathDB" id="FungiDB:BDEG_28006"/>
<proteinExistence type="predicted"/>
<reference evidence="1 2" key="1">
    <citation type="submission" date="2006-10" db="EMBL/GenBank/DDBJ databases">
        <title>The Genome Sequence of Batrachochytrium dendrobatidis JEL423.</title>
        <authorList>
            <consortium name="The Broad Institute Genome Sequencing Platform"/>
            <person name="Birren B."/>
            <person name="Lander E."/>
            <person name="Galagan J."/>
            <person name="Cuomo C."/>
            <person name="Devon K."/>
            <person name="Jaffe D."/>
            <person name="Butler J."/>
            <person name="Alvarez P."/>
            <person name="Gnerre S."/>
            <person name="Grabherr M."/>
            <person name="Kleber M."/>
            <person name="Mauceli E."/>
            <person name="Brockman W."/>
            <person name="Young S."/>
            <person name="LaButti K."/>
            <person name="Sykes S."/>
            <person name="DeCaprio D."/>
            <person name="Crawford M."/>
            <person name="Koehrsen M."/>
            <person name="Engels R."/>
            <person name="Montgomery P."/>
            <person name="Pearson M."/>
            <person name="Howarth C."/>
            <person name="Larson L."/>
            <person name="White J."/>
            <person name="O'Leary S."/>
            <person name="Kodira C."/>
            <person name="Zeng Q."/>
            <person name="Yandava C."/>
            <person name="Alvarado L."/>
            <person name="Longcore J."/>
            <person name="James T."/>
        </authorList>
    </citation>
    <scope>NUCLEOTIDE SEQUENCE [LARGE SCALE GENOMIC DNA]</scope>
    <source>
        <strain evidence="1 2">JEL423</strain>
    </source>
</reference>
<dbReference type="AlphaFoldDB" id="A0A177WYS5"/>